<organism evidence="1">
    <name type="scientific">Arundo donax</name>
    <name type="common">Giant reed</name>
    <name type="synonym">Donax arundinaceus</name>
    <dbReference type="NCBI Taxonomy" id="35708"/>
    <lineage>
        <taxon>Eukaryota</taxon>
        <taxon>Viridiplantae</taxon>
        <taxon>Streptophyta</taxon>
        <taxon>Embryophyta</taxon>
        <taxon>Tracheophyta</taxon>
        <taxon>Spermatophyta</taxon>
        <taxon>Magnoliopsida</taxon>
        <taxon>Liliopsida</taxon>
        <taxon>Poales</taxon>
        <taxon>Poaceae</taxon>
        <taxon>PACMAD clade</taxon>
        <taxon>Arundinoideae</taxon>
        <taxon>Arundineae</taxon>
        <taxon>Arundo</taxon>
    </lineage>
</organism>
<dbReference type="EMBL" id="GBRH01252948">
    <property type="protein sequence ID" value="JAD44947.1"/>
    <property type="molecule type" value="Transcribed_RNA"/>
</dbReference>
<dbReference type="AlphaFoldDB" id="A0A0A9ACZ3"/>
<reference evidence="1" key="1">
    <citation type="submission" date="2014-09" db="EMBL/GenBank/DDBJ databases">
        <authorList>
            <person name="Magalhaes I.L.F."/>
            <person name="Oliveira U."/>
            <person name="Santos F.R."/>
            <person name="Vidigal T.H.D.A."/>
            <person name="Brescovit A.D."/>
            <person name="Santos A.J."/>
        </authorList>
    </citation>
    <scope>NUCLEOTIDE SEQUENCE</scope>
    <source>
        <tissue evidence="1">Shoot tissue taken approximately 20 cm above the soil surface</tissue>
    </source>
</reference>
<reference evidence="1" key="2">
    <citation type="journal article" date="2015" name="Data Brief">
        <title>Shoot transcriptome of the giant reed, Arundo donax.</title>
        <authorList>
            <person name="Barrero R.A."/>
            <person name="Guerrero F.D."/>
            <person name="Moolhuijzen P."/>
            <person name="Goolsby J.A."/>
            <person name="Tidwell J."/>
            <person name="Bellgard S.E."/>
            <person name="Bellgard M.I."/>
        </authorList>
    </citation>
    <scope>NUCLEOTIDE SEQUENCE</scope>
    <source>
        <tissue evidence="1">Shoot tissue taken approximately 20 cm above the soil surface</tissue>
    </source>
</reference>
<proteinExistence type="predicted"/>
<protein>
    <submittedName>
        <fullName evidence="1">Uncharacterized protein</fullName>
    </submittedName>
</protein>
<accession>A0A0A9ACZ3</accession>
<evidence type="ECO:0000313" key="1">
    <source>
        <dbReference type="EMBL" id="JAD44947.1"/>
    </source>
</evidence>
<sequence>MIRVKKNMKSPYRNNVTHQLLLAGPKDQPYKTYLL</sequence>
<name>A0A0A9ACZ3_ARUDO</name>